<evidence type="ECO:0000313" key="6">
    <source>
        <dbReference type="EMBL" id="MCC3144576.1"/>
    </source>
</evidence>
<dbReference type="Gene3D" id="3.30.1180.20">
    <property type="entry name" value="Dihydroxyacetone kinase, domain 2"/>
    <property type="match status" value="1"/>
</dbReference>
<dbReference type="SUPFAM" id="SSF82549">
    <property type="entry name" value="DAK1/DegV-like"/>
    <property type="match status" value="1"/>
</dbReference>
<organism evidence="6 7">
    <name type="scientific">Halanaerobium polyolivorans</name>
    <dbReference type="NCBI Taxonomy" id="2886943"/>
    <lineage>
        <taxon>Bacteria</taxon>
        <taxon>Bacillati</taxon>
        <taxon>Bacillota</taxon>
        <taxon>Clostridia</taxon>
        <taxon>Halanaerobiales</taxon>
        <taxon>Halanaerobiaceae</taxon>
        <taxon>Halanaerobium</taxon>
    </lineage>
</organism>
<comment type="caution">
    <text evidence="6">The sequence shown here is derived from an EMBL/GenBank/DDBJ whole genome shotgun (WGS) entry which is preliminary data.</text>
</comment>
<reference evidence="6 7" key="1">
    <citation type="submission" date="2021-10" db="EMBL/GenBank/DDBJ databases">
        <authorList>
            <person name="Grouzdev D.S."/>
            <person name="Pantiukh K.S."/>
            <person name="Krutkina M.S."/>
        </authorList>
    </citation>
    <scope>NUCLEOTIDE SEQUENCE [LARGE SCALE GENOMIC DNA]</scope>
    <source>
        <strain evidence="6 7">Z-7514</strain>
    </source>
</reference>
<keyword evidence="7" id="KW-1185">Reference proteome</keyword>
<dbReference type="Pfam" id="PF02733">
    <property type="entry name" value="Dak1"/>
    <property type="match status" value="1"/>
</dbReference>
<dbReference type="GO" id="GO:0005524">
    <property type="term" value="F:ATP binding"/>
    <property type="evidence" value="ECO:0007669"/>
    <property type="project" value="UniProtKB-KW"/>
</dbReference>
<sequence length="332" mass="35971">MKIYNDPEKVAGEAVEGFLRAHRNNYKRIGDYNAVARKETPIEDKVAVLIGGGAGHEPVFLEFIGPGLADVSVNGDIFTSPDPNMIYEATKAVDSGKGVLYLYGNYAGDNMNFDMAAEMAEADGIEVETVRVWDDVASGPPEEKSKRRGIAGDLFLIKIAGAIADTGADLAEVKSVVETARANTRSLGVAFSAATLPTEKEPMFEMAADEMEIGMGLHGEQGIKRTKIKPAAELVEMMTEKLLNDDLELDAGDEIAVLINDLGAMTREELLLVYKELDDILAAKEIKVHDVVMGGYCTSLDMAGFSITFFKLNDELKSLYDKSAESPGFKKL</sequence>
<keyword evidence="1" id="KW-0808">Transferase</keyword>
<gene>
    <name evidence="6" type="ORF">LJ207_04460</name>
</gene>
<keyword evidence="2" id="KW-0547">Nucleotide-binding</keyword>
<evidence type="ECO:0000256" key="4">
    <source>
        <dbReference type="ARBA" id="ARBA00022840"/>
    </source>
</evidence>
<dbReference type="PANTHER" id="PTHR28629">
    <property type="entry name" value="TRIOKINASE/FMN CYCLASE"/>
    <property type="match status" value="1"/>
</dbReference>
<protein>
    <submittedName>
        <fullName evidence="6">Dihydroxyacetone kinase subunit DhaK</fullName>
    </submittedName>
</protein>
<feature type="domain" description="DhaK" evidence="5">
    <location>
        <begin position="6"/>
        <end position="329"/>
    </location>
</feature>
<dbReference type="PROSITE" id="PS51481">
    <property type="entry name" value="DHAK"/>
    <property type="match status" value="1"/>
</dbReference>
<evidence type="ECO:0000256" key="2">
    <source>
        <dbReference type="ARBA" id="ARBA00022741"/>
    </source>
</evidence>
<dbReference type="Proteomes" id="UP001199296">
    <property type="component" value="Unassembled WGS sequence"/>
</dbReference>
<dbReference type="FunFam" id="3.40.50.10440:FF:000001">
    <property type="entry name" value="Dihydroxyacetone kinase, DhaK subunit"/>
    <property type="match status" value="1"/>
</dbReference>
<evidence type="ECO:0000313" key="7">
    <source>
        <dbReference type="Proteomes" id="UP001199296"/>
    </source>
</evidence>
<dbReference type="InterPro" id="IPR004006">
    <property type="entry name" value="DhaK_dom"/>
</dbReference>
<dbReference type="InterPro" id="IPR050861">
    <property type="entry name" value="Dihydroxyacetone_Kinase"/>
</dbReference>
<dbReference type="EMBL" id="JAJFAT010000004">
    <property type="protein sequence ID" value="MCC3144576.1"/>
    <property type="molecule type" value="Genomic_DNA"/>
</dbReference>
<accession>A0AAW4WU92</accession>
<dbReference type="GO" id="GO:0019563">
    <property type="term" value="P:glycerol catabolic process"/>
    <property type="evidence" value="ECO:0007669"/>
    <property type="project" value="TreeGrafter"/>
</dbReference>
<evidence type="ECO:0000256" key="3">
    <source>
        <dbReference type="ARBA" id="ARBA00022777"/>
    </source>
</evidence>
<dbReference type="Gene3D" id="3.40.50.10440">
    <property type="entry name" value="Dihydroxyacetone kinase, domain 1"/>
    <property type="match status" value="1"/>
</dbReference>
<dbReference type="PANTHER" id="PTHR28629:SF4">
    <property type="entry name" value="TRIOKINASE_FMN CYCLASE"/>
    <property type="match status" value="1"/>
</dbReference>
<proteinExistence type="predicted"/>
<dbReference type="RefSeq" id="WP_229344456.1">
    <property type="nucleotide sequence ID" value="NZ_JAJFAT010000004.1"/>
</dbReference>
<evidence type="ECO:0000259" key="5">
    <source>
        <dbReference type="PROSITE" id="PS51481"/>
    </source>
</evidence>
<keyword evidence="3 6" id="KW-0418">Kinase</keyword>
<dbReference type="FunFam" id="3.30.1180.20:FF:000001">
    <property type="entry name" value="Dihydroxyacetone kinase 1"/>
    <property type="match status" value="1"/>
</dbReference>
<name>A0AAW4WU92_9FIRM</name>
<dbReference type="GO" id="GO:0004371">
    <property type="term" value="F:glycerone kinase activity"/>
    <property type="evidence" value="ECO:0007669"/>
    <property type="project" value="InterPro"/>
</dbReference>
<dbReference type="AlphaFoldDB" id="A0AAW4WU92"/>
<keyword evidence="4" id="KW-0067">ATP-binding</keyword>
<dbReference type="GO" id="GO:0005829">
    <property type="term" value="C:cytosol"/>
    <property type="evidence" value="ECO:0007669"/>
    <property type="project" value="TreeGrafter"/>
</dbReference>
<evidence type="ECO:0000256" key="1">
    <source>
        <dbReference type="ARBA" id="ARBA00022679"/>
    </source>
</evidence>